<dbReference type="Pfam" id="PF03968">
    <property type="entry name" value="LptD_N"/>
    <property type="match status" value="1"/>
</dbReference>
<accession>A0A368E1W4</accession>
<feature type="region of interest" description="Disordered" evidence="2">
    <location>
        <begin position="161"/>
        <end position="180"/>
    </location>
</feature>
<evidence type="ECO:0000313" key="6">
    <source>
        <dbReference type="Proteomes" id="UP000252132"/>
    </source>
</evidence>
<feature type="signal peptide" evidence="3">
    <location>
        <begin position="1"/>
        <end position="31"/>
    </location>
</feature>
<organism evidence="5 6">
    <name type="scientific">PS1 clade bacterium</name>
    <dbReference type="NCBI Taxonomy" id="2175152"/>
    <lineage>
        <taxon>Bacteria</taxon>
        <taxon>Pseudomonadati</taxon>
        <taxon>Pseudomonadota</taxon>
        <taxon>Alphaproteobacteria</taxon>
        <taxon>PS1 clade</taxon>
    </lineage>
</organism>
<dbReference type="GO" id="GO:0009279">
    <property type="term" value="C:cell outer membrane"/>
    <property type="evidence" value="ECO:0007669"/>
    <property type="project" value="TreeGrafter"/>
</dbReference>
<dbReference type="GO" id="GO:0017089">
    <property type="term" value="F:glycolipid transfer activity"/>
    <property type="evidence" value="ECO:0007669"/>
    <property type="project" value="TreeGrafter"/>
</dbReference>
<dbReference type="GO" id="GO:0015920">
    <property type="term" value="P:lipopolysaccharide transport"/>
    <property type="evidence" value="ECO:0007669"/>
    <property type="project" value="TreeGrafter"/>
</dbReference>
<feature type="chain" id="PRO_5016777438" description="Organic solvent tolerance-like N-terminal domain-containing protein" evidence="3">
    <location>
        <begin position="32"/>
        <end position="180"/>
    </location>
</feature>
<sequence length="180" mass="19393">MRNSFRKLNVSITPIILGAVLVGFTSQHASAQTSSSHFFKTDAKAEISLKTDRLDIELDNETGNRQAILSGNVLASQGPLLLQSEKAVIENQKGQVGNINVSGNVMIISENGQRANGDWAAYDIDQKTITMGDKVTLTQNGSRLEGRKLIIDTLTGIGTLTADPQQPDSRVRGVFTPGQK</sequence>
<dbReference type="AlphaFoldDB" id="A0A368E1W4"/>
<name>A0A368E1W4_9PROT</name>
<dbReference type="Gene3D" id="2.60.450.10">
    <property type="entry name" value="Lipopolysaccharide (LPS) transport protein A like domain"/>
    <property type="match status" value="1"/>
</dbReference>
<feature type="domain" description="Organic solvent tolerance-like N-terminal" evidence="4">
    <location>
        <begin position="63"/>
        <end position="155"/>
    </location>
</feature>
<dbReference type="EMBL" id="QOQF01000008">
    <property type="protein sequence ID" value="RCL77445.1"/>
    <property type="molecule type" value="Genomic_DNA"/>
</dbReference>
<dbReference type="InterPro" id="IPR005653">
    <property type="entry name" value="OstA-like_N"/>
</dbReference>
<dbReference type="InterPro" id="IPR052037">
    <property type="entry name" value="LPS_export_LptA"/>
</dbReference>
<dbReference type="PANTHER" id="PTHR36504:SF1">
    <property type="entry name" value="LIPOPOLYSACCHARIDE EXPORT SYSTEM PROTEIN LPTA"/>
    <property type="match status" value="1"/>
</dbReference>
<evidence type="ECO:0000313" key="5">
    <source>
        <dbReference type="EMBL" id="RCL77445.1"/>
    </source>
</evidence>
<dbReference type="GO" id="GO:0030288">
    <property type="term" value="C:outer membrane-bounded periplasmic space"/>
    <property type="evidence" value="ECO:0007669"/>
    <property type="project" value="TreeGrafter"/>
</dbReference>
<protein>
    <recommendedName>
        <fullName evidence="4">Organic solvent tolerance-like N-terminal domain-containing protein</fullName>
    </recommendedName>
</protein>
<proteinExistence type="predicted"/>
<comment type="caution">
    <text evidence="5">The sequence shown here is derived from an EMBL/GenBank/DDBJ whole genome shotgun (WGS) entry which is preliminary data.</text>
</comment>
<gene>
    <name evidence="5" type="ORF">DBW69_03240</name>
</gene>
<dbReference type="Proteomes" id="UP000252132">
    <property type="component" value="Unassembled WGS sequence"/>
</dbReference>
<evidence type="ECO:0000256" key="3">
    <source>
        <dbReference type="SAM" id="SignalP"/>
    </source>
</evidence>
<evidence type="ECO:0000256" key="2">
    <source>
        <dbReference type="SAM" id="MobiDB-lite"/>
    </source>
</evidence>
<evidence type="ECO:0000259" key="4">
    <source>
        <dbReference type="Pfam" id="PF03968"/>
    </source>
</evidence>
<keyword evidence="1 3" id="KW-0732">Signal</keyword>
<dbReference type="PANTHER" id="PTHR36504">
    <property type="entry name" value="LIPOPOLYSACCHARIDE EXPORT SYSTEM PROTEIN LPTA"/>
    <property type="match status" value="1"/>
</dbReference>
<evidence type="ECO:0000256" key="1">
    <source>
        <dbReference type="ARBA" id="ARBA00022729"/>
    </source>
</evidence>
<reference evidence="5 6" key="1">
    <citation type="journal article" date="2018" name="Microbiome">
        <title>Fine metagenomic profile of the Mediterranean stratified and mixed water columns revealed by assembly and recruitment.</title>
        <authorList>
            <person name="Haro-Moreno J.M."/>
            <person name="Lopez-Perez M."/>
            <person name="De La Torre J.R."/>
            <person name="Picazo A."/>
            <person name="Camacho A."/>
            <person name="Rodriguez-Valera F."/>
        </authorList>
    </citation>
    <scope>NUCLEOTIDE SEQUENCE [LARGE SCALE GENOMIC DNA]</scope>
    <source>
        <strain evidence="5">MED-G55</strain>
    </source>
</reference>